<name>A0A182QRP8_9DIPT</name>
<protein>
    <recommendedName>
        <fullName evidence="3">Arrestin C-terminal-like domain-containing protein</fullName>
    </recommendedName>
</protein>
<dbReference type="InterPro" id="IPR014752">
    <property type="entry name" value="Arrestin-like_C"/>
</dbReference>
<dbReference type="SUPFAM" id="SSF81296">
    <property type="entry name" value="E set domains"/>
    <property type="match status" value="2"/>
</dbReference>
<organism evidence="4 5">
    <name type="scientific">Anopheles farauti</name>
    <dbReference type="NCBI Taxonomy" id="69004"/>
    <lineage>
        <taxon>Eukaryota</taxon>
        <taxon>Metazoa</taxon>
        <taxon>Ecdysozoa</taxon>
        <taxon>Arthropoda</taxon>
        <taxon>Hexapoda</taxon>
        <taxon>Insecta</taxon>
        <taxon>Pterygota</taxon>
        <taxon>Neoptera</taxon>
        <taxon>Endopterygota</taxon>
        <taxon>Diptera</taxon>
        <taxon>Nematocera</taxon>
        <taxon>Culicoidea</taxon>
        <taxon>Culicidae</taxon>
        <taxon>Anophelinae</taxon>
        <taxon>Anopheles</taxon>
    </lineage>
</organism>
<proteinExistence type="inferred from homology"/>
<dbReference type="Pfam" id="PF00339">
    <property type="entry name" value="Arrestin_N"/>
    <property type="match status" value="1"/>
</dbReference>
<feature type="domain" description="Arrestin C-terminal-like" evidence="3">
    <location>
        <begin position="181"/>
        <end position="313"/>
    </location>
</feature>
<evidence type="ECO:0000313" key="4">
    <source>
        <dbReference type="EnsemblMetazoa" id="AFAF015526-PA"/>
    </source>
</evidence>
<dbReference type="PANTHER" id="PTHR11188:SF167">
    <property type="entry name" value="ARRESTIN C-TERMINAL-LIKE DOMAIN-CONTAINING PROTEIN-RELATED"/>
    <property type="match status" value="1"/>
</dbReference>
<evidence type="ECO:0000256" key="2">
    <source>
        <dbReference type="ARBA" id="ARBA00022606"/>
    </source>
</evidence>
<dbReference type="Pfam" id="PF02752">
    <property type="entry name" value="Arrestin_C"/>
    <property type="match status" value="1"/>
</dbReference>
<keyword evidence="5" id="KW-1185">Reference proteome</keyword>
<dbReference type="EMBL" id="AXCN02000190">
    <property type="status" value="NOT_ANNOTATED_CDS"/>
    <property type="molecule type" value="Genomic_DNA"/>
</dbReference>
<dbReference type="SMART" id="SM01017">
    <property type="entry name" value="Arrestin_C"/>
    <property type="match status" value="1"/>
</dbReference>
<dbReference type="Proteomes" id="UP000075886">
    <property type="component" value="Unassembled WGS sequence"/>
</dbReference>
<dbReference type="PANTHER" id="PTHR11188">
    <property type="entry name" value="ARRESTIN DOMAIN CONTAINING PROTEIN"/>
    <property type="match status" value="1"/>
</dbReference>
<dbReference type="InterPro" id="IPR011022">
    <property type="entry name" value="Arrestin_C-like"/>
</dbReference>
<dbReference type="VEuPathDB" id="VectorBase:AFAF015526"/>
<evidence type="ECO:0000256" key="1">
    <source>
        <dbReference type="ARBA" id="ARBA00005298"/>
    </source>
</evidence>
<reference evidence="5" key="1">
    <citation type="submission" date="2014-01" db="EMBL/GenBank/DDBJ databases">
        <title>The Genome Sequence of Anopheles farauti FAR1 (V2).</title>
        <authorList>
            <consortium name="The Broad Institute Genomics Platform"/>
            <person name="Neafsey D.E."/>
            <person name="Besansky N."/>
            <person name="Howell P."/>
            <person name="Walton C."/>
            <person name="Young S.K."/>
            <person name="Zeng Q."/>
            <person name="Gargeya S."/>
            <person name="Fitzgerald M."/>
            <person name="Haas B."/>
            <person name="Abouelleil A."/>
            <person name="Allen A.W."/>
            <person name="Alvarado L."/>
            <person name="Arachchi H.M."/>
            <person name="Berlin A.M."/>
            <person name="Chapman S.B."/>
            <person name="Gainer-Dewar J."/>
            <person name="Goldberg J."/>
            <person name="Griggs A."/>
            <person name="Gujja S."/>
            <person name="Hansen M."/>
            <person name="Howarth C."/>
            <person name="Imamovic A."/>
            <person name="Ireland A."/>
            <person name="Larimer J."/>
            <person name="McCowan C."/>
            <person name="Murphy C."/>
            <person name="Pearson M."/>
            <person name="Poon T.W."/>
            <person name="Priest M."/>
            <person name="Roberts A."/>
            <person name="Saif S."/>
            <person name="Shea T."/>
            <person name="Sisk P."/>
            <person name="Sykes S."/>
            <person name="Wortman J."/>
            <person name="Nusbaum C."/>
            <person name="Birren B."/>
        </authorList>
    </citation>
    <scope>NUCLEOTIDE SEQUENCE [LARGE SCALE GENOMIC DNA]</scope>
    <source>
        <strain evidence="5">FAR1</strain>
    </source>
</reference>
<reference evidence="4" key="2">
    <citation type="submission" date="2020-05" db="UniProtKB">
        <authorList>
            <consortium name="EnsemblMetazoa"/>
        </authorList>
    </citation>
    <scope>IDENTIFICATION</scope>
    <source>
        <strain evidence="4">FAR1</strain>
    </source>
</reference>
<dbReference type="AlphaFoldDB" id="A0A182QRP8"/>
<evidence type="ECO:0000259" key="3">
    <source>
        <dbReference type="SMART" id="SM01017"/>
    </source>
</evidence>
<dbReference type="STRING" id="69004.A0A182QRP8"/>
<dbReference type="InterPro" id="IPR014756">
    <property type="entry name" value="Ig_E-set"/>
</dbReference>
<comment type="similarity">
    <text evidence="1">Belongs to the arrestin family.</text>
</comment>
<dbReference type="Gene3D" id="2.60.40.640">
    <property type="match status" value="2"/>
</dbReference>
<sequence length="386" mass="42397">MPDPECHIRFDNNPYGVYLAGQTLAGQVELRLTDVLSVIGISLRLDGLTEIEWSEVVESPAAGQSVGRKTTRYHGQQTLLNSTSFLCGSSVGPVRDLPVGTHTYHFSCELPAHLPTSFEGYHARIRYTAKVSLHRTKARTDPIGQTSFTVLRHLNLNEHGEVLVLPTKSELTKVFCCGPCSSEPLYISAQIARCGYIPGQTIVMKIDAVNRSRTRVTEFRVKLIQKLCYTSQHPTVVTHADALVVAESRCSGVTSGEVVKHQQNLLIPALPPTYTDGSPIFSINYELEVEARVTGPNISPRLAMPITIGTIALEATVPKEKLKPLTKPSWDPFSSQHHTDIIGTRIPIANIARRSQTGPDDLPNGSSNVRLHYVVHRNGAELADEK</sequence>
<accession>A0A182QRP8</accession>
<dbReference type="GO" id="GO:0005737">
    <property type="term" value="C:cytoplasm"/>
    <property type="evidence" value="ECO:0007669"/>
    <property type="project" value="TreeGrafter"/>
</dbReference>
<dbReference type="InterPro" id="IPR050357">
    <property type="entry name" value="Arrestin_domain-protein"/>
</dbReference>
<dbReference type="EnsemblMetazoa" id="AFAF015526-RA">
    <property type="protein sequence ID" value="AFAF015526-PA"/>
    <property type="gene ID" value="AFAF015526"/>
</dbReference>
<keyword evidence="2" id="KW-0716">Sensory transduction</keyword>
<dbReference type="InterPro" id="IPR011021">
    <property type="entry name" value="Arrestin-like_N"/>
</dbReference>
<evidence type="ECO:0000313" key="5">
    <source>
        <dbReference type="Proteomes" id="UP000075886"/>
    </source>
</evidence>
<dbReference type="GO" id="GO:0015031">
    <property type="term" value="P:protein transport"/>
    <property type="evidence" value="ECO:0007669"/>
    <property type="project" value="TreeGrafter"/>
</dbReference>